<evidence type="ECO:0000313" key="13">
    <source>
        <dbReference type="Proteomes" id="UP001345691"/>
    </source>
</evidence>
<keyword evidence="9" id="KW-0325">Glycoprotein</keyword>
<organism evidence="12 13">
    <name type="scientific">Exophiala sideris</name>
    <dbReference type="NCBI Taxonomy" id="1016849"/>
    <lineage>
        <taxon>Eukaryota</taxon>
        <taxon>Fungi</taxon>
        <taxon>Dikarya</taxon>
        <taxon>Ascomycota</taxon>
        <taxon>Pezizomycotina</taxon>
        <taxon>Eurotiomycetes</taxon>
        <taxon>Chaetothyriomycetidae</taxon>
        <taxon>Chaetothyriales</taxon>
        <taxon>Herpotrichiellaceae</taxon>
        <taxon>Exophiala</taxon>
    </lineage>
</organism>
<evidence type="ECO:0000256" key="9">
    <source>
        <dbReference type="ARBA" id="ARBA00023180"/>
    </source>
</evidence>
<protein>
    <recommendedName>
        <fullName evidence="14">Glycosyltransferase family 71 protein</fullName>
    </recommendedName>
</protein>
<evidence type="ECO:0000256" key="11">
    <source>
        <dbReference type="SAM" id="Phobius"/>
    </source>
</evidence>
<evidence type="ECO:0000256" key="4">
    <source>
        <dbReference type="ARBA" id="ARBA00022679"/>
    </source>
</evidence>
<evidence type="ECO:0000256" key="5">
    <source>
        <dbReference type="ARBA" id="ARBA00022692"/>
    </source>
</evidence>
<keyword evidence="3" id="KW-0328">Glycosyltransferase</keyword>
<comment type="similarity">
    <text evidence="2">Belongs to the MNN1/MNT family.</text>
</comment>
<dbReference type="Pfam" id="PF11051">
    <property type="entry name" value="Mannosyl_trans3"/>
    <property type="match status" value="1"/>
</dbReference>
<proteinExistence type="inferred from homology"/>
<feature type="compositionally biased region" description="Polar residues" evidence="10">
    <location>
        <begin position="436"/>
        <end position="452"/>
    </location>
</feature>
<comment type="caution">
    <text evidence="12">The sequence shown here is derived from an EMBL/GenBank/DDBJ whole genome shotgun (WGS) entry which is preliminary data.</text>
</comment>
<keyword evidence="6" id="KW-0735">Signal-anchor</keyword>
<dbReference type="SUPFAM" id="SSF53448">
    <property type="entry name" value="Nucleotide-diphospho-sugar transferases"/>
    <property type="match status" value="1"/>
</dbReference>
<keyword evidence="4" id="KW-0808">Transferase</keyword>
<feature type="region of interest" description="Disordered" evidence="10">
    <location>
        <begin position="436"/>
        <end position="463"/>
    </location>
</feature>
<evidence type="ECO:0000256" key="6">
    <source>
        <dbReference type="ARBA" id="ARBA00022968"/>
    </source>
</evidence>
<dbReference type="PANTHER" id="PTHR31392">
    <property type="entry name" value="ALPHA-1,3-MANNOSYLTRANSFERASE MNN1-RELATED"/>
    <property type="match status" value="1"/>
</dbReference>
<gene>
    <name evidence="12" type="ORF">LTR69_001001</name>
</gene>
<evidence type="ECO:0000256" key="8">
    <source>
        <dbReference type="ARBA" id="ARBA00023136"/>
    </source>
</evidence>
<keyword evidence="5 11" id="KW-0812">Transmembrane</keyword>
<dbReference type="InterPro" id="IPR022751">
    <property type="entry name" value="Alpha_mannosyltransferase"/>
</dbReference>
<evidence type="ECO:0000256" key="2">
    <source>
        <dbReference type="ARBA" id="ARBA00009105"/>
    </source>
</evidence>
<evidence type="ECO:0008006" key="14">
    <source>
        <dbReference type="Google" id="ProtNLM"/>
    </source>
</evidence>
<dbReference type="PANTHER" id="PTHR31392:SF1">
    <property type="entry name" value="ALPHA-1,3-MANNOSYLTRANSFERASE MNN1-RELATED"/>
    <property type="match status" value="1"/>
</dbReference>
<name>A0ABR0JT57_9EURO</name>
<keyword evidence="8 11" id="KW-0472">Membrane</keyword>
<evidence type="ECO:0000256" key="1">
    <source>
        <dbReference type="ARBA" id="ARBA00004606"/>
    </source>
</evidence>
<sequence length="529" mass="59949">MLLNVKTTIGKSILFVFGIVCILQFFIVFYRDTTIEEQESVQTAALLHESVDAYSSPNDSEHPFGLKGRKVAALADLAQHYSDNPSLSYSKLNDAINREFPWWDSERLSYIPWRTNATAWPKHRPETTGIVICAGDSMVFEAAHLISSLRNVIKSKLPIEIAYGGDEDLSPASRAFLTRTVSTVGFVDLNQIFDNNLVYFRGWSMKPLAILASRFSRTILVDADAVFYSAPEKIFDSYPGHRETGTLFFHDRYTDFRAWAPRANERRPWIGAELATAQRPPSGYLNTTSLFWSDYTVEEQDSAVVVIDKARPKLYLAALFAAWMNTPQVRDWTYELFYGDKESYWLACELSGMPYTFEPWYAAIMAEQDYLLLGGKMCTRHMTHAKPDGSEPLWSNRAIFKDKIYPDTGFANWTHWYLGARIDETLAAITMKTENASDTTDQASGSPSNAHTDANELSPHEETRRIVSSMQPNWDGWSTGGKDGCAQYDERRWSALSPRFRRTVEALVAEAEILNIRHATELGSAEEET</sequence>
<evidence type="ECO:0000256" key="10">
    <source>
        <dbReference type="SAM" id="MobiDB-lite"/>
    </source>
</evidence>
<evidence type="ECO:0000256" key="7">
    <source>
        <dbReference type="ARBA" id="ARBA00022989"/>
    </source>
</evidence>
<dbReference type="Proteomes" id="UP001345691">
    <property type="component" value="Unassembled WGS sequence"/>
</dbReference>
<dbReference type="EMBL" id="JAVRRF010000001">
    <property type="protein sequence ID" value="KAK5068880.1"/>
    <property type="molecule type" value="Genomic_DNA"/>
</dbReference>
<reference evidence="12 13" key="1">
    <citation type="submission" date="2023-08" db="EMBL/GenBank/DDBJ databases">
        <title>Black Yeasts Isolated from many extreme environments.</title>
        <authorList>
            <person name="Coleine C."/>
            <person name="Stajich J.E."/>
            <person name="Selbmann L."/>
        </authorList>
    </citation>
    <scope>NUCLEOTIDE SEQUENCE [LARGE SCALE GENOMIC DNA]</scope>
    <source>
        <strain evidence="12 13">CCFEE 6328</strain>
    </source>
</reference>
<keyword evidence="7 11" id="KW-1133">Transmembrane helix</keyword>
<evidence type="ECO:0000256" key="3">
    <source>
        <dbReference type="ARBA" id="ARBA00022676"/>
    </source>
</evidence>
<dbReference type="InterPro" id="IPR029044">
    <property type="entry name" value="Nucleotide-diphossugar_trans"/>
</dbReference>
<comment type="subcellular location">
    <subcellularLocation>
        <location evidence="1">Membrane</location>
        <topology evidence="1">Single-pass type II membrane protein</topology>
    </subcellularLocation>
</comment>
<keyword evidence="13" id="KW-1185">Reference proteome</keyword>
<feature type="transmembrane region" description="Helical" evidence="11">
    <location>
        <begin position="12"/>
        <end position="30"/>
    </location>
</feature>
<evidence type="ECO:0000313" key="12">
    <source>
        <dbReference type="EMBL" id="KAK5068880.1"/>
    </source>
</evidence>
<accession>A0ABR0JT57</accession>